<evidence type="ECO:0000256" key="1">
    <source>
        <dbReference type="ARBA" id="ARBA00004141"/>
    </source>
</evidence>
<protein>
    <recommendedName>
        <fullName evidence="6">Pentraxin (PTX) domain-containing protein</fullName>
    </recommendedName>
</protein>
<evidence type="ECO:0000256" key="5">
    <source>
        <dbReference type="PROSITE-ProRule" id="PRU01172"/>
    </source>
</evidence>
<keyword evidence="8" id="KW-1185">Reference proteome</keyword>
<dbReference type="Gene3D" id="2.60.120.200">
    <property type="match status" value="1"/>
</dbReference>
<dbReference type="Pfam" id="PF00354">
    <property type="entry name" value="Pentaxin"/>
    <property type="match status" value="1"/>
</dbReference>
<dbReference type="SUPFAM" id="SSF57424">
    <property type="entry name" value="LDL receptor-like module"/>
    <property type="match status" value="1"/>
</dbReference>
<dbReference type="Pfam" id="PF02931">
    <property type="entry name" value="Neur_chan_LBD"/>
    <property type="match status" value="1"/>
</dbReference>
<dbReference type="PROSITE" id="PS01209">
    <property type="entry name" value="LDLRA_1"/>
    <property type="match status" value="1"/>
</dbReference>
<feature type="disulfide bond" evidence="4">
    <location>
        <begin position="394"/>
        <end position="412"/>
    </location>
</feature>
<reference evidence="7 8" key="1">
    <citation type="submission" date="2018-04" db="EMBL/GenBank/DDBJ databases">
        <authorList>
            <person name="Zhang X."/>
            <person name="Yuan J."/>
            <person name="Li F."/>
            <person name="Xiang J."/>
        </authorList>
    </citation>
    <scope>NUCLEOTIDE SEQUENCE [LARGE SCALE GENOMIC DNA]</scope>
    <source>
        <tissue evidence="7">Muscle</tissue>
    </source>
</reference>
<dbReference type="InterPro" id="IPR036734">
    <property type="entry name" value="Neur_chan_lig-bd_sf"/>
</dbReference>
<dbReference type="SUPFAM" id="SSF49899">
    <property type="entry name" value="Concanavalin A-like lectins/glucanases"/>
    <property type="match status" value="1"/>
</dbReference>
<keyword evidence="3 4" id="KW-1015">Disulfide bond</keyword>
<dbReference type="PROSITE" id="PS00236">
    <property type="entry name" value="NEUROTR_ION_CHANNEL"/>
    <property type="match status" value="1"/>
</dbReference>
<comment type="caution">
    <text evidence="7">The sequence shown here is derived from an EMBL/GenBank/DDBJ whole genome shotgun (WGS) entry which is preliminary data.</text>
</comment>
<evidence type="ECO:0000259" key="6">
    <source>
        <dbReference type="PROSITE" id="PS51828"/>
    </source>
</evidence>
<evidence type="ECO:0000256" key="4">
    <source>
        <dbReference type="PROSITE-ProRule" id="PRU00124"/>
    </source>
</evidence>
<sequence>MTLHCCGGVFQDLYNFSVTLRQWLSVCVAMDLESRLVSLMVDGNIAKHKLDTLSESQLRVRGGGLLLLGQDQDSYGGGFTNTQSLSGTLADLRVYDRVLSDVEMLVFGKCEMAADASADPIISFSNIERDFEMVNVDLLETTKERSCAARRDKILVFTEPLVFEKAKHICGLSGGKLALPMSDKDTWRLFNESVPFGSVCNTGSMFSFWLGVQGDAETQTWNHYLTGEPLSYTNFVGRQPVVENPLICVGFVGDDKIDSREHGGWHTVGCKETACPICHLDKVVLLKVRGLCKASLFDRQYFLTEDNGSVAFTGTHYSMITRHSPLPDSHANASDHGFWELARLDRPSVKATLQMKSPTHYPFGRHKWTVQNDVCGNDAEVITITSCKEGQFTCSDGSCIEIQQRCDMELDCPSGSDEMGCDFLTLEPSYNSDNPPPRSAPNRPVEVQIQLHIYAIESIDVDNFEFTCEVEVTAEWFDPRLRFRHLNHATELNSLSGDEKLPWTPQMEFLGDGLTTSDVLERRSSLSVRRYSDPLADDDEEEQASEVFAGKENSLLLMRKVTVTTPCQFDLEKFPFDEQECSMRLVIAGITRDYITVIPDEKYGISFSGRRNLLEYVLVKEEISKQDVVRYLS</sequence>
<dbReference type="PANTHER" id="PTHR18945">
    <property type="entry name" value="NEUROTRANSMITTER GATED ION CHANNEL"/>
    <property type="match status" value="1"/>
</dbReference>
<dbReference type="InterPro" id="IPR018000">
    <property type="entry name" value="Neurotransmitter_ion_chnl_CS"/>
</dbReference>
<reference evidence="7 8" key="2">
    <citation type="submission" date="2019-01" db="EMBL/GenBank/DDBJ databases">
        <title>The decoding of complex shrimp genome reveals the adaptation for benthos swimmer, frequently molting mechanism and breeding impact on genome.</title>
        <authorList>
            <person name="Sun Y."/>
            <person name="Gao Y."/>
            <person name="Yu Y."/>
        </authorList>
    </citation>
    <scope>NUCLEOTIDE SEQUENCE [LARGE SCALE GENOMIC DNA]</scope>
    <source>
        <tissue evidence="7">Muscle</tissue>
    </source>
</reference>
<dbReference type="Gene3D" id="4.10.400.10">
    <property type="entry name" value="Low-density Lipoprotein Receptor"/>
    <property type="match status" value="1"/>
</dbReference>
<keyword evidence="2" id="KW-0472">Membrane</keyword>
<comment type="caution">
    <text evidence="5">Lacks conserved residue(s) required for the propagation of feature annotation.</text>
</comment>
<dbReference type="SUPFAM" id="SSF63712">
    <property type="entry name" value="Nicotinic receptor ligand binding domain-like"/>
    <property type="match status" value="1"/>
</dbReference>
<feature type="disulfide bond" evidence="4">
    <location>
        <begin position="406"/>
        <end position="421"/>
    </location>
</feature>
<accession>A0A3R7SWP9</accession>
<dbReference type="GO" id="GO:0004888">
    <property type="term" value="F:transmembrane signaling receptor activity"/>
    <property type="evidence" value="ECO:0007669"/>
    <property type="project" value="InterPro"/>
</dbReference>
<name>A0A3R7SWP9_PENVA</name>
<comment type="subcellular location">
    <subcellularLocation>
        <location evidence="1">Membrane</location>
        <topology evidence="1">Multi-pass membrane protein</topology>
    </subcellularLocation>
</comment>
<evidence type="ECO:0000313" key="8">
    <source>
        <dbReference type="Proteomes" id="UP000283509"/>
    </source>
</evidence>
<dbReference type="InterPro" id="IPR001759">
    <property type="entry name" value="PTX_dom"/>
</dbReference>
<dbReference type="PROSITE" id="PS51828">
    <property type="entry name" value="PTX_2"/>
    <property type="match status" value="1"/>
</dbReference>
<feature type="disulfide bond" evidence="4">
    <location>
        <begin position="387"/>
        <end position="399"/>
    </location>
</feature>
<dbReference type="GO" id="GO:0005230">
    <property type="term" value="F:extracellular ligand-gated monoatomic ion channel activity"/>
    <property type="evidence" value="ECO:0007669"/>
    <property type="project" value="InterPro"/>
</dbReference>
<dbReference type="InterPro" id="IPR006202">
    <property type="entry name" value="Neur_chan_lig-bd"/>
</dbReference>
<dbReference type="InterPro" id="IPR023415">
    <property type="entry name" value="LDLR_class-A_CS"/>
</dbReference>
<gene>
    <name evidence="7" type="ORF">C7M84_002381</name>
</gene>
<dbReference type="AlphaFoldDB" id="A0A3R7SWP9"/>
<feature type="domain" description="Pentraxin (PTX)" evidence="6">
    <location>
        <begin position="1"/>
        <end position="148"/>
    </location>
</feature>
<dbReference type="CDD" id="cd00112">
    <property type="entry name" value="LDLa"/>
    <property type="match status" value="1"/>
</dbReference>
<dbReference type="GO" id="GO:0016020">
    <property type="term" value="C:membrane"/>
    <property type="evidence" value="ECO:0007669"/>
    <property type="project" value="UniProtKB-SubCell"/>
</dbReference>
<dbReference type="Gene3D" id="3.10.100.10">
    <property type="entry name" value="Mannose-Binding Protein A, subunit A"/>
    <property type="match status" value="1"/>
</dbReference>
<dbReference type="InterPro" id="IPR013320">
    <property type="entry name" value="ConA-like_dom_sf"/>
</dbReference>
<dbReference type="CDD" id="cd00037">
    <property type="entry name" value="CLECT"/>
    <property type="match status" value="1"/>
</dbReference>
<dbReference type="InterPro" id="IPR016186">
    <property type="entry name" value="C-type_lectin-like/link_sf"/>
</dbReference>
<dbReference type="Proteomes" id="UP000283509">
    <property type="component" value="Unassembled WGS sequence"/>
</dbReference>
<evidence type="ECO:0000256" key="3">
    <source>
        <dbReference type="ARBA" id="ARBA00023157"/>
    </source>
</evidence>
<dbReference type="InterPro" id="IPR002172">
    <property type="entry name" value="LDrepeatLR_classA_rpt"/>
</dbReference>
<dbReference type="Gene3D" id="2.70.170.10">
    <property type="entry name" value="Neurotransmitter-gated ion-channel ligand-binding domain"/>
    <property type="match status" value="1"/>
</dbReference>
<dbReference type="InterPro" id="IPR006201">
    <property type="entry name" value="Neur_channel"/>
</dbReference>
<proteinExistence type="predicted"/>
<dbReference type="OrthoDB" id="19606at2759"/>
<organism evidence="7 8">
    <name type="scientific">Penaeus vannamei</name>
    <name type="common">Whiteleg shrimp</name>
    <name type="synonym">Litopenaeus vannamei</name>
    <dbReference type="NCBI Taxonomy" id="6689"/>
    <lineage>
        <taxon>Eukaryota</taxon>
        <taxon>Metazoa</taxon>
        <taxon>Ecdysozoa</taxon>
        <taxon>Arthropoda</taxon>
        <taxon>Crustacea</taxon>
        <taxon>Multicrustacea</taxon>
        <taxon>Malacostraca</taxon>
        <taxon>Eumalacostraca</taxon>
        <taxon>Eucarida</taxon>
        <taxon>Decapoda</taxon>
        <taxon>Dendrobranchiata</taxon>
        <taxon>Penaeoidea</taxon>
        <taxon>Penaeidae</taxon>
        <taxon>Penaeus</taxon>
    </lineage>
</organism>
<evidence type="ECO:0000256" key="2">
    <source>
        <dbReference type="ARBA" id="ARBA00023136"/>
    </source>
</evidence>
<dbReference type="EMBL" id="QCYY01001315">
    <property type="protein sequence ID" value="ROT78920.1"/>
    <property type="molecule type" value="Genomic_DNA"/>
</dbReference>
<dbReference type="PROSITE" id="PS50068">
    <property type="entry name" value="LDLRA_2"/>
    <property type="match status" value="1"/>
</dbReference>
<dbReference type="SUPFAM" id="SSF56436">
    <property type="entry name" value="C-type lectin-like"/>
    <property type="match status" value="1"/>
</dbReference>
<dbReference type="SMART" id="SM00192">
    <property type="entry name" value="LDLa"/>
    <property type="match status" value="1"/>
</dbReference>
<dbReference type="InterPro" id="IPR016187">
    <property type="entry name" value="CTDL_fold"/>
</dbReference>
<evidence type="ECO:0000313" key="7">
    <source>
        <dbReference type="EMBL" id="ROT78920.1"/>
    </source>
</evidence>
<dbReference type="Pfam" id="PF00057">
    <property type="entry name" value="Ldl_recept_a"/>
    <property type="match status" value="1"/>
</dbReference>
<dbReference type="InterPro" id="IPR036055">
    <property type="entry name" value="LDL_receptor-like_sf"/>
</dbReference>